<feature type="compositionally biased region" description="Polar residues" evidence="6">
    <location>
        <begin position="57"/>
        <end position="72"/>
    </location>
</feature>
<dbReference type="SMART" id="SM00847">
    <property type="entry name" value="HA2"/>
    <property type="match status" value="1"/>
</dbReference>
<keyword evidence="3" id="KW-0347">Helicase</keyword>
<keyword evidence="11" id="KW-1185">Reference proteome</keyword>
<dbReference type="SMART" id="SM00487">
    <property type="entry name" value="DEXDc"/>
    <property type="match status" value="1"/>
</dbReference>
<dbReference type="FunFam" id="3.40.50.300:FF:001627">
    <property type="entry name" value="Nuclear DNA helicase II"/>
    <property type="match status" value="1"/>
</dbReference>
<dbReference type="Gene3D" id="3.30.160.20">
    <property type="match status" value="1"/>
</dbReference>
<gene>
    <name evidence="10" type="ORF">FA14DRAFT_160806</name>
</gene>
<evidence type="ECO:0000256" key="4">
    <source>
        <dbReference type="ARBA" id="ARBA00022840"/>
    </source>
</evidence>
<dbReference type="GO" id="GO:0003723">
    <property type="term" value="F:RNA binding"/>
    <property type="evidence" value="ECO:0007669"/>
    <property type="project" value="UniProtKB-UniRule"/>
</dbReference>
<evidence type="ECO:0000313" key="10">
    <source>
        <dbReference type="EMBL" id="PWN35808.1"/>
    </source>
</evidence>
<dbReference type="GO" id="GO:0016787">
    <property type="term" value="F:hydrolase activity"/>
    <property type="evidence" value="ECO:0007669"/>
    <property type="project" value="UniProtKB-KW"/>
</dbReference>
<dbReference type="CDD" id="cd17917">
    <property type="entry name" value="DEXHc_RHA-like"/>
    <property type="match status" value="1"/>
</dbReference>
<feature type="compositionally biased region" description="Gly residues" evidence="6">
    <location>
        <begin position="15"/>
        <end position="32"/>
    </location>
</feature>
<accession>A0A316VFG9</accession>
<dbReference type="SMART" id="SM00490">
    <property type="entry name" value="HELICc"/>
    <property type="match status" value="1"/>
</dbReference>
<evidence type="ECO:0000256" key="1">
    <source>
        <dbReference type="ARBA" id="ARBA00022741"/>
    </source>
</evidence>
<dbReference type="PROSITE" id="PS50137">
    <property type="entry name" value="DS_RBD"/>
    <property type="match status" value="1"/>
</dbReference>
<dbReference type="PANTHER" id="PTHR18934:SF203">
    <property type="entry name" value="ATP-DEPENDENT RNA HELICASE A"/>
    <property type="match status" value="1"/>
</dbReference>
<dbReference type="Pfam" id="PF21010">
    <property type="entry name" value="HA2_C"/>
    <property type="match status" value="1"/>
</dbReference>
<dbReference type="InterPro" id="IPR001650">
    <property type="entry name" value="Helicase_C-like"/>
</dbReference>
<evidence type="ECO:0000256" key="5">
    <source>
        <dbReference type="PROSITE-ProRule" id="PRU00266"/>
    </source>
</evidence>
<proteinExistence type="predicted"/>
<dbReference type="STRING" id="1280837.A0A316VFG9"/>
<dbReference type="InterPro" id="IPR007502">
    <property type="entry name" value="Helicase-assoc_dom"/>
</dbReference>
<organism evidence="10 11">
    <name type="scientific">Meira miltonrushii</name>
    <dbReference type="NCBI Taxonomy" id="1280837"/>
    <lineage>
        <taxon>Eukaryota</taxon>
        <taxon>Fungi</taxon>
        <taxon>Dikarya</taxon>
        <taxon>Basidiomycota</taxon>
        <taxon>Ustilaginomycotina</taxon>
        <taxon>Exobasidiomycetes</taxon>
        <taxon>Exobasidiales</taxon>
        <taxon>Brachybasidiaceae</taxon>
        <taxon>Meira</taxon>
    </lineage>
</organism>
<dbReference type="OrthoDB" id="28053at2759"/>
<feature type="domain" description="DRBM" evidence="7">
    <location>
        <begin position="106"/>
        <end position="178"/>
    </location>
</feature>
<feature type="compositionally biased region" description="Polar residues" evidence="6">
    <location>
        <begin position="1299"/>
        <end position="1310"/>
    </location>
</feature>
<dbReference type="SUPFAM" id="SSF52540">
    <property type="entry name" value="P-loop containing nucleoside triphosphate hydrolases"/>
    <property type="match status" value="1"/>
</dbReference>
<feature type="domain" description="Helicase C-terminal" evidence="9">
    <location>
        <begin position="703"/>
        <end position="881"/>
    </location>
</feature>
<feature type="compositionally biased region" description="Gly residues" evidence="6">
    <location>
        <begin position="41"/>
        <end position="50"/>
    </location>
</feature>
<dbReference type="GO" id="GO:0005524">
    <property type="term" value="F:ATP binding"/>
    <property type="evidence" value="ECO:0007669"/>
    <property type="project" value="UniProtKB-KW"/>
</dbReference>
<protein>
    <submittedName>
        <fullName evidence="10">P-loop containing nucleoside triphosphate hydrolase protein</fullName>
    </submittedName>
</protein>
<dbReference type="InParanoid" id="A0A316VFG9"/>
<keyword evidence="1" id="KW-0547">Nucleotide-binding</keyword>
<evidence type="ECO:0000256" key="3">
    <source>
        <dbReference type="ARBA" id="ARBA00022806"/>
    </source>
</evidence>
<dbReference type="InterPro" id="IPR014001">
    <property type="entry name" value="Helicase_ATP-bd"/>
</dbReference>
<feature type="region of interest" description="Disordered" evidence="6">
    <location>
        <begin position="1271"/>
        <end position="1319"/>
    </location>
</feature>
<feature type="compositionally biased region" description="Polar residues" evidence="6">
    <location>
        <begin position="1279"/>
        <end position="1290"/>
    </location>
</feature>
<evidence type="ECO:0000313" key="11">
    <source>
        <dbReference type="Proteomes" id="UP000245771"/>
    </source>
</evidence>
<dbReference type="FunFam" id="1.20.120.1080:FF:000002">
    <property type="entry name" value="Putative ATP-dependent RNA helicase DHX36"/>
    <property type="match status" value="1"/>
</dbReference>
<dbReference type="Pfam" id="PF00271">
    <property type="entry name" value="Helicase_C"/>
    <property type="match status" value="1"/>
</dbReference>
<evidence type="ECO:0000256" key="6">
    <source>
        <dbReference type="SAM" id="MobiDB-lite"/>
    </source>
</evidence>
<evidence type="ECO:0000259" key="9">
    <source>
        <dbReference type="PROSITE" id="PS51194"/>
    </source>
</evidence>
<dbReference type="PROSITE" id="PS51192">
    <property type="entry name" value="HELICASE_ATP_BIND_1"/>
    <property type="match status" value="1"/>
</dbReference>
<dbReference type="GO" id="GO:0004386">
    <property type="term" value="F:helicase activity"/>
    <property type="evidence" value="ECO:0007669"/>
    <property type="project" value="UniProtKB-KW"/>
</dbReference>
<dbReference type="SUPFAM" id="SSF54768">
    <property type="entry name" value="dsRNA-binding domain-like"/>
    <property type="match status" value="1"/>
</dbReference>
<dbReference type="Pfam" id="PF00035">
    <property type="entry name" value="dsrm"/>
    <property type="match status" value="1"/>
</dbReference>
<sequence>MSEQNGSWRKTAGSKGSGGPEGGHGSNRGSGTRGKSTRGRGTNGKGGGGRSTQSQSVINSNSKQTVASSSKVLPNLPPPMHNHTFFRDEYHDVFTGGKIKQEKLVNAKNPLQTYVSARTGKVPSYEAQEGFVGGGRESSIRVTVMADETHNIVGYGDAKTQKEAEKLAALHAILQLVRSDLYFQKVSAATKAAVKEANKNQAATNVQPNGGPAGELQDGTKFTVENARQFIDFYCTQFHFGKPEISLQRAKKASIDGKRMIQKDWKATIIVGGAALAEVVASAKKAAMTKVYLEAVSYIVSHDLSIWKTFTANQQKPSASALTMGSVPHVIFNMSEELDDEVRSTYEYTRESLLFANRPRPAGFLQAGEAADPAPKSKQRSRDERNKVVKVSDKALEEKSAKLLRDLEDYQVDEKMSKMRSQRNSLPVHQKATDVLVKIELNQITIVMAATGSGKTTQIPQILFDDYIMQNQGANCNIICTQPRRIAAISVAERVAKERGENIGSTVGYQVRFENKAPQPNGSITFCTTGVFLRRLQSALGDEESSNTFLDSLTHIILDEVHERDLETDLLLVVLKRLLAERKRMNKKEIKLVLMSATIDPKMFCEYFADSLTGSPAPVVEVSGRSFPVERHYLEETYHELDSLRLPPRAGGWVWAEKNVREYLDRELSPNAGMDATMVKNGNGEIKDFVDDLEIPYPLVALMIADVLARSDDGHVLCFLPGWDEIKNVHAILEDTSGHPLMEINFNDRDRYEIHILHSSIPVADQQAIFEPVRKEGIRRIILSTNIAETSVTIPDVVYVIDTGRVKESRYDPERHLSSLVSAWVGTSNINQRAGRAGRHRPGEAYAIFSKARYDRLNVSSTVEMKRVDLSNVVMHIKALDIPGMDVEDVLNAAIEPPASERVTAAMDKLVLVGALDANRDLTSLGRVLLQLPVDASIGKMCLYGAFFRCLDPALTLAAVLTNRDPWMAPLPLKDEAGAIKNSWSLPHFRSDPLVTLRAYTHWDEMMKRGSQWEASKFCNENFLGRITLGQIQQVKEHLFQSIEKAGILEAVLGNDGNEPSRGPKRRPPFRRRVFSTMPELNANSHSTTLLAALIALASVPNFAVRTRERVYRTSQDKSTQIHPSSVQHVKHTKQEEDYKGERVLYAFNEKIKNVSQAGGGPGGPTMLRNVTRLDPLTYMLFGTKSMRPTVDGGMLCDDWLPIQGNYDALDDVDRLKAILDVCMLRVFEAIQPEGGAEGNSPKRLQGREVQEFERLTMSIVRILDGFSRERIESESRGSTRPATPLTQANGGQGGGSGRSTPFHQQQKQTDYGGVGLRF</sequence>
<keyword evidence="5" id="KW-0694">RNA-binding</keyword>
<dbReference type="Proteomes" id="UP000245771">
    <property type="component" value="Unassembled WGS sequence"/>
</dbReference>
<dbReference type="InterPro" id="IPR014720">
    <property type="entry name" value="dsRBD_dom"/>
</dbReference>
<evidence type="ECO:0000259" key="7">
    <source>
        <dbReference type="PROSITE" id="PS50137"/>
    </source>
</evidence>
<dbReference type="InterPro" id="IPR027417">
    <property type="entry name" value="P-loop_NTPase"/>
</dbReference>
<dbReference type="FunFam" id="3.40.50.300:FF:001714">
    <property type="entry name" value="ATP-dependent DEAD/H RNA helicase, putative"/>
    <property type="match status" value="1"/>
</dbReference>
<name>A0A316VFG9_9BASI</name>
<feature type="region of interest" description="Disordered" evidence="6">
    <location>
        <begin position="1"/>
        <end position="80"/>
    </location>
</feature>
<dbReference type="PANTHER" id="PTHR18934">
    <property type="entry name" value="ATP-DEPENDENT RNA HELICASE"/>
    <property type="match status" value="1"/>
</dbReference>
<feature type="region of interest" description="Disordered" evidence="6">
    <location>
        <begin position="365"/>
        <end position="387"/>
    </location>
</feature>
<dbReference type="Gene3D" id="3.40.50.300">
    <property type="entry name" value="P-loop containing nucleotide triphosphate hydrolases"/>
    <property type="match status" value="2"/>
</dbReference>
<dbReference type="Pfam" id="PF00270">
    <property type="entry name" value="DEAD"/>
    <property type="match status" value="1"/>
</dbReference>
<evidence type="ECO:0000256" key="2">
    <source>
        <dbReference type="ARBA" id="ARBA00022801"/>
    </source>
</evidence>
<dbReference type="GeneID" id="37020619"/>
<dbReference type="Gene3D" id="1.20.120.1080">
    <property type="match status" value="1"/>
</dbReference>
<keyword evidence="2 10" id="KW-0378">Hydrolase</keyword>
<keyword evidence="4" id="KW-0067">ATP-binding</keyword>
<feature type="domain" description="Helicase ATP-binding" evidence="8">
    <location>
        <begin position="436"/>
        <end position="617"/>
    </location>
</feature>
<dbReference type="CDD" id="cd18791">
    <property type="entry name" value="SF2_C_RHA"/>
    <property type="match status" value="1"/>
</dbReference>
<dbReference type="RefSeq" id="XP_025356110.1">
    <property type="nucleotide sequence ID" value="XM_025498838.1"/>
</dbReference>
<evidence type="ECO:0000259" key="8">
    <source>
        <dbReference type="PROSITE" id="PS51192"/>
    </source>
</evidence>
<dbReference type="InterPro" id="IPR011545">
    <property type="entry name" value="DEAD/DEAH_box_helicase_dom"/>
</dbReference>
<dbReference type="PROSITE" id="PS51194">
    <property type="entry name" value="HELICASE_CTER"/>
    <property type="match status" value="1"/>
</dbReference>
<dbReference type="EMBL" id="KZ819603">
    <property type="protein sequence ID" value="PWN35808.1"/>
    <property type="molecule type" value="Genomic_DNA"/>
</dbReference>
<reference evidence="10 11" key="1">
    <citation type="journal article" date="2018" name="Mol. Biol. Evol.">
        <title>Broad Genomic Sampling Reveals a Smut Pathogenic Ancestry of the Fungal Clade Ustilaginomycotina.</title>
        <authorList>
            <person name="Kijpornyongpan T."/>
            <person name="Mondo S.J."/>
            <person name="Barry K."/>
            <person name="Sandor L."/>
            <person name="Lee J."/>
            <person name="Lipzen A."/>
            <person name="Pangilinan J."/>
            <person name="LaButti K."/>
            <person name="Hainaut M."/>
            <person name="Henrissat B."/>
            <person name="Grigoriev I.V."/>
            <person name="Spatafora J.W."/>
            <person name="Aime M.C."/>
        </authorList>
    </citation>
    <scope>NUCLEOTIDE SEQUENCE [LARGE SCALE GENOMIC DNA]</scope>
    <source>
        <strain evidence="10 11">MCA 3882</strain>
    </source>
</reference>